<feature type="non-terminal residue" evidence="3">
    <location>
        <position position="564"/>
    </location>
</feature>
<evidence type="ECO:0000313" key="3">
    <source>
        <dbReference type="EMBL" id="PTB77502.1"/>
    </source>
</evidence>
<dbReference type="EMBL" id="KZ679130">
    <property type="protein sequence ID" value="PTB77502.1"/>
    <property type="molecule type" value="Genomic_DNA"/>
</dbReference>
<keyword evidence="4" id="KW-1185">Reference proteome</keyword>
<feature type="region of interest" description="Disordered" evidence="1">
    <location>
        <begin position="462"/>
        <end position="496"/>
    </location>
</feature>
<dbReference type="STRING" id="983965.A0A2T4C7K4"/>
<accession>A0A2T4C7K4</accession>
<dbReference type="AlphaFoldDB" id="A0A2T4C7K4"/>
<evidence type="ECO:0000313" key="4">
    <source>
        <dbReference type="Proteomes" id="UP000240760"/>
    </source>
</evidence>
<keyword evidence="2" id="KW-1133">Transmembrane helix</keyword>
<dbReference type="Proteomes" id="UP000240760">
    <property type="component" value="Unassembled WGS sequence"/>
</dbReference>
<feature type="transmembrane region" description="Helical" evidence="2">
    <location>
        <begin position="344"/>
        <end position="366"/>
    </location>
</feature>
<sequence>MPQTSPMGGVLAQDPWVIDAYTSRLAKQYSERTVFHLLRTHGAEVNGVSDIVSYRAAEAGHMDMVQPLSHGVDPEGGNVDVSAGLTGVAPGGHMPSAAVNMNKGPTIATTEPQERRSRRRSTARRLVAGIASSNGKLLDASTKPDASARLKAFVEQVGTSSSVWKSGTRAIRSICEGYMPDGVSGIVSALQVADAMRSIVPPSELVYSEREFVDDIPRWAALLSPDDRHFFFEIASCVRGTPASTTAYRRLDSCAGTLTALQDLVSHLLGTYELYDPGPEEFRGSYRLQALRQQHFAVMHGSHPRQKRRLSLTGWHPLSTQAVHESLHTHPSGQLEPQQEQLDILARITVLMGGAVFGAILLYLCLSRYESSDLQLPNLKLDAGEGRASDRILSRNYGILLMYYGYTSFVDRDSRKNSDHLVELSPLLPVPPGSTPAERVQQHMAANQPSYQGAHIPLEEHPSAVGTNINPYSAECSPSTPSVMSSSSPSSVTTSTHGLATTGNLTGGTIYCKHCNSRFQLGQKGLQGQKSNLRKHLRIYHPETIPNYRRVIHECRHGCGARSP</sequence>
<reference evidence="3 4" key="1">
    <citation type="submission" date="2016-07" db="EMBL/GenBank/DDBJ databases">
        <title>Multiple horizontal gene transfer events from other fungi enriched the ability of initially mycotrophic Trichoderma (Ascomycota) to feed on dead plant biomass.</title>
        <authorList>
            <consortium name="DOE Joint Genome Institute"/>
            <person name="Aerts A."/>
            <person name="Atanasova L."/>
            <person name="Chenthamara K."/>
            <person name="Zhang J."/>
            <person name="Grujic M."/>
            <person name="Henrissat B."/>
            <person name="Kuo A."/>
            <person name="Salamov A."/>
            <person name="Lipzen A."/>
            <person name="Labutti K."/>
            <person name="Barry K."/>
            <person name="Miao Y."/>
            <person name="Rahimi M.J."/>
            <person name="Shen Q."/>
            <person name="Grigoriev I.V."/>
            <person name="Kubicek C.P."/>
            <person name="Druzhinina I.S."/>
        </authorList>
    </citation>
    <scope>NUCLEOTIDE SEQUENCE [LARGE SCALE GENOMIC DNA]</scope>
    <source>
        <strain evidence="3 4">ATCC 18648</strain>
    </source>
</reference>
<keyword evidence="2" id="KW-0812">Transmembrane</keyword>
<keyword evidence="2" id="KW-0472">Membrane</keyword>
<name>A0A2T4C7K4_TRILO</name>
<proteinExistence type="predicted"/>
<protein>
    <submittedName>
        <fullName evidence="3">Uncharacterized protein</fullName>
    </submittedName>
</protein>
<gene>
    <name evidence="3" type="ORF">M440DRAFT_1462176</name>
</gene>
<evidence type="ECO:0000256" key="2">
    <source>
        <dbReference type="SAM" id="Phobius"/>
    </source>
</evidence>
<feature type="region of interest" description="Disordered" evidence="1">
    <location>
        <begin position="97"/>
        <end position="122"/>
    </location>
</feature>
<organism evidence="3 4">
    <name type="scientific">Trichoderma longibrachiatum ATCC 18648</name>
    <dbReference type="NCBI Taxonomy" id="983965"/>
    <lineage>
        <taxon>Eukaryota</taxon>
        <taxon>Fungi</taxon>
        <taxon>Dikarya</taxon>
        <taxon>Ascomycota</taxon>
        <taxon>Pezizomycotina</taxon>
        <taxon>Sordariomycetes</taxon>
        <taxon>Hypocreomycetidae</taxon>
        <taxon>Hypocreales</taxon>
        <taxon>Hypocreaceae</taxon>
        <taxon>Trichoderma</taxon>
    </lineage>
</organism>
<evidence type="ECO:0000256" key="1">
    <source>
        <dbReference type="SAM" id="MobiDB-lite"/>
    </source>
</evidence>
<dbReference type="OrthoDB" id="5153871at2759"/>
<feature type="compositionally biased region" description="Low complexity" evidence="1">
    <location>
        <begin position="477"/>
        <end position="496"/>
    </location>
</feature>